<feature type="domain" description="Impact N-terminal" evidence="2">
    <location>
        <begin position="20"/>
        <end position="124"/>
    </location>
</feature>
<dbReference type="EMBL" id="LS483447">
    <property type="protein sequence ID" value="SQH72684.1"/>
    <property type="molecule type" value="Genomic_DNA"/>
</dbReference>
<keyword evidence="4" id="KW-1185">Reference proteome</keyword>
<dbReference type="PROSITE" id="PS00910">
    <property type="entry name" value="UPF0029"/>
    <property type="match status" value="1"/>
</dbReference>
<dbReference type="Gene3D" id="3.30.230.30">
    <property type="entry name" value="Impact, N-terminal domain"/>
    <property type="match status" value="1"/>
</dbReference>
<evidence type="ECO:0000313" key="4">
    <source>
        <dbReference type="Proteomes" id="UP000249300"/>
    </source>
</evidence>
<organism evidence="3 4">
    <name type="scientific">Porphyromonas crevioricanis</name>
    <dbReference type="NCBI Taxonomy" id="393921"/>
    <lineage>
        <taxon>Bacteria</taxon>
        <taxon>Pseudomonadati</taxon>
        <taxon>Bacteroidota</taxon>
        <taxon>Bacteroidia</taxon>
        <taxon>Bacteroidales</taxon>
        <taxon>Porphyromonadaceae</taxon>
        <taxon>Porphyromonas</taxon>
    </lineage>
</organism>
<dbReference type="KEGG" id="pcre:NCTC12858_00510"/>
<accession>A0A2X4PFS4</accession>
<dbReference type="InterPro" id="IPR001498">
    <property type="entry name" value="Impact_N"/>
</dbReference>
<name>A0A2X4PFS4_9PORP</name>
<comment type="similarity">
    <text evidence="1">Belongs to the IMPACT family.</text>
</comment>
<evidence type="ECO:0000256" key="1">
    <source>
        <dbReference type="ARBA" id="ARBA00007665"/>
    </source>
</evidence>
<reference evidence="3 4" key="1">
    <citation type="submission" date="2018-06" db="EMBL/GenBank/DDBJ databases">
        <authorList>
            <consortium name="Pathogen Informatics"/>
            <person name="Doyle S."/>
        </authorList>
    </citation>
    <scope>NUCLEOTIDE SEQUENCE [LARGE SCALE GENOMIC DNA]</scope>
    <source>
        <strain evidence="3 4">NCTC12858</strain>
    </source>
</reference>
<proteinExistence type="inferred from homology"/>
<dbReference type="AlphaFoldDB" id="A0A2X4PFS4"/>
<sequence length="209" mass="23273">MTGDTYYTIAAKSESSLTEKRSRFLAFLEPVCTAEQALEIVATYRKKYYDARHVCWAYRLGADGIERSNDDGEPSGTAGKPILGRLVSADLSDVVGIVVRYFGGIKLGTSGLIEAYRTAMAMAIEEADRLPVIRKEEMDIQFGYELMGEIMRLVKDSSAEVIEQDCRESCRLRIRIRANDSSQLKSRLSSLYGCQLSVPNEKTDSSQAE</sequence>
<dbReference type="Proteomes" id="UP000249300">
    <property type="component" value="Chromosome 1"/>
</dbReference>
<dbReference type="InterPro" id="IPR023582">
    <property type="entry name" value="Impact"/>
</dbReference>
<dbReference type="RefSeq" id="WP_023939987.1">
    <property type="nucleotide sequence ID" value="NZ_LS483447.1"/>
</dbReference>
<dbReference type="PANTHER" id="PTHR16301">
    <property type="entry name" value="IMPACT-RELATED"/>
    <property type="match status" value="1"/>
</dbReference>
<dbReference type="SUPFAM" id="SSF54211">
    <property type="entry name" value="Ribosomal protein S5 domain 2-like"/>
    <property type="match status" value="1"/>
</dbReference>
<evidence type="ECO:0000313" key="3">
    <source>
        <dbReference type="EMBL" id="SQH72684.1"/>
    </source>
</evidence>
<dbReference type="InterPro" id="IPR020568">
    <property type="entry name" value="Ribosomal_Su5_D2-typ_SF"/>
</dbReference>
<dbReference type="InterPro" id="IPR036956">
    <property type="entry name" value="Impact_N_sf"/>
</dbReference>
<dbReference type="GO" id="GO:0006446">
    <property type="term" value="P:regulation of translational initiation"/>
    <property type="evidence" value="ECO:0007669"/>
    <property type="project" value="TreeGrafter"/>
</dbReference>
<dbReference type="Pfam" id="PF01205">
    <property type="entry name" value="Impact_N"/>
    <property type="match status" value="1"/>
</dbReference>
<dbReference type="PANTHER" id="PTHR16301:SF20">
    <property type="entry name" value="IMPACT FAMILY MEMBER YIGZ"/>
    <property type="match status" value="1"/>
</dbReference>
<dbReference type="InterPro" id="IPR020569">
    <property type="entry name" value="UPF0029_Impact_CS"/>
</dbReference>
<dbReference type="GO" id="GO:0005737">
    <property type="term" value="C:cytoplasm"/>
    <property type="evidence" value="ECO:0007669"/>
    <property type="project" value="TreeGrafter"/>
</dbReference>
<protein>
    <submittedName>
        <fullName evidence="3">IMPACT family member yigZ</fullName>
    </submittedName>
</protein>
<evidence type="ECO:0000259" key="2">
    <source>
        <dbReference type="Pfam" id="PF01205"/>
    </source>
</evidence>
<gene>
    <name evidence="3" type="primary">yigZ</name>
    <name evidence="3" type="ORF">NCTC12858_00510</name>
</gene>